<dbReference type="InterPro" id="IPR047817">
    <property type="entry name" value="ABC2_TM_bact-type"/>
</dbReference>
<dbReference type="OrthoDB" id="9778589at2"/>
<comment type="subcellular location">
    <subcellularLocation>
        <location evidence="5">Cell membrane</location>
        <topology evidence="5">Multi-pass membrane protein</topology>
    </subcellularLocation>
    <subcellularLocation>
        <location evidence="1">Membrane</location>
        <topology evidence="1">Multi-pass membrane protein</topology>
    </subcellularLocation>
</comment>
<feature type="transmembrane region" description="Helical" evidence="5">
    <location>
        <begin position="134"/>
        <end position="157"/>
    </location>
</feature>
<dbReference type="PANTHER" id="PTHR43229:SF2">
    <property type="entry name" value="NODULATION PROTEIN J"/>
    <property type="match status" value="1"/>
</dbReference>
<dbReference type="Proteomes" id="UP000198847">
    <property type="component" value="Unassembled WGS sequence"/>
</dbReference>
<feature type="transmembrane region" description="Helical" evidence="5">
    <location>
        <begin position="54"/>
        <end position="73"/>
    </location>
</feature>
<feature type="transmembrane region" description="Helical" evidence="5">
    <location>
        <begin position="107"/>
        <end position="128"/>
    </location>
</feature>
<feature type="domain" description="ABC transmembrane type-2" evidence="6">
    <location>
        <begin position="22"/>
        <end position="248"/>
    </location>
</feature>
<name>A0A1H8WPP5_9FIRM</name>
<keyword evidence="5" id="KW-1003">Cell membrane</keyword>
<keyword evidence="5" id="KW-0813">Transport</keyword>
<reference evidence="7 8" key="1">
    <citation type="submission" date="2016-10" db="EMBL/GenBank/DDBJ databases">
        <authorList>
            <person name="de Groot N.N."/>
        </authorList>
    </citation>
    <scope>NUCLEOTIDE SEQUENCE [LARGE SCALE GENOMIC DNA]</scope>
    <source>
        <strain evidence="7 8">DSM 13305</strain>
    </source>
</reference>
<gene>
    <name evidence="7" type="ORF">SAMN04490178_11721</name>
</gene>
<proteinExistence type="inferred from homology"/>
<keyword evidence="4 5" id="KW-0472">Membrane</keyword>
<keyword evidence="2 5" id="KW-0812">Transmembrane</keyword>
<dbReference type="PROSITE" id="PS51012">
    <property type="entry name" value="ABC_TM2"/>
    <property type="match status" value="1"/>
</dbReference>
<evidence type="ECO:0000256" key="4">
    <source>
        <dbReference type="ARBA" id="ARBA00023136"/>
    </source>
</evidence>
<dbReference type="GO" id="GO:0140359">
    <property type="term" value="F:ABC-type transporter activity"/>
    <property type="evidence" value="ECO:0007669"/>
    <property type="project" value="InterPro"/>
</dbReference>
<dbReference type="PIRSF" id="PIRSF006648">
    <property type="entry name" value="DrrB"/>
    <property type="match status" value="1"/>
</dbReference>
<dbReference type="PANTHER" id="PTHR43229">
    <property type="entry name" value="NODULATION PROTEIN J"/>
    <property type="match status" value="1"/>
</dbReference>
<dbReference type="GO" id="GO:0043190">
    <property type="term" value="C:ATP-binding cassette (ABC) transporter complex"/>
    <property type="evidence" value="ECO:0007669"/>
    <property type="project" value="InterPro"/>
</dbReference>
<dbReference type="AlphaFoldDB" id="A0A1H8WPP5"/>
<dbReference type="STRING" id="112903.SAMN04490178_11721"/>
<dbReference type="RefSeq" id="WP_091748435.1">
    <property type="nucleotide sequence ID" value="NZ_FODY01000017.1"/>
</dbReference>
<protein>
    <recommendedName>
        <fullName evidence="5">Transport permease protein</fullName>
    </recommendedName>
</protein>
<feature type="transmembrane region" description="Helical" evidence="5">
    <location>
        <begin position="20"/>
        <end position="42"/>
    </location>
</feature>
<keyword evidence="8" id="KW-1185">Reference proteome</keyword>
<feature type="transmembrane region" description="Helical" evidence="5">
    <location>
        <begin position="169"/>
        <end position="188"/>
    </location>
</feature>
<accession>A0A1H8WPP5</accession>
<organism evidence="7 8">
    <name type="scientific">Propionispora vibrioides</name>
    <dbReference type="NCBI Taxonomy" id="112903"/>
    <lineage>
        <taxon>Bacteria</taxon>
        <taxon>Bacillati</taxon>
        <taxon>Bacillota</taxon>
        <taxon>Negativicutes</taxon>
        <taxon>Selenomonadales</taxon>
        <taxon>Sporomusaceae</taxon>
        <taxon>Propionispora</taxon>
    </lineage>
</organism>
<dbReference type="PRINTS" id="PR00164">
    <property type="entry name" value="ABC2TRNSPORT"/>
</dbReference>
<evidence type="ECO:0000313" key="7">
    <source>
        <dbReference type="EMBL" id="SEP29579.1"/>
    </source>
</evidence>
<evidence type="ECO:0000256" key="3">
    <source>
        <dbReference type="ARBA" id="ARBA00022989"/>
    </source>
</evidence>
<evidence type="ECO:0000313" key="8">
    <source>
        <dbReference type="Proteomes" id="UP000198847"/>
    </source>
</evidence>
<evidence type="ECO:0000256" key="2">
    <source>
        <dbReference type="ARBA" id="ARBA00022692"/>
    </source>
</evidence>
<evidence type="ECO:0000256" key="5">
    <source>
        <dbReference type="RuleBase" id="RU361157"/>
    </source>
</evidence>
<keyword evidence="3 5" id="KW-1133">Transmembrane helix</keyword>
<comment type="similarity">
    <text evidence="5">Belongs to the ABC-2 integral membrane protein family.</text>
</comment>
<dbReference type="InterPro" id="IPR051784">
    <property type="entry name" value="Nod_factor_ABC_transporter"/>
</dbReference>
<dbReference type="InterPro" id="IPR000412">
    <property type="entry name" value="ABC_2_transport"/>
</dbReference>
<dbReference type="InterPro" id="IPR013525">
    <property type="entry name" value="ABC2_TM"/>
</dbReference>
<feature type="transmembrane region" description="Helical" evidence="5">
    <location>
        <begin position="223"/>
        <end position="242"/>
    </location>
</feature>
<dbReference type="EMBL" id="FODY01000017">
    <property type="protein sequence ID" value="SEP29579.1"/>
    <property type="molecule type" value="Genomic_DNA"/>
</dbReference>
<evidence type="ECO:0000259" key="6">
    <source>
        <dbReference type="PROSITE" id="PS51012"/>
    </source>
</evidence>
<dbReference type="Pfam" id="PF01061">
    <property type="entry name" value="ABC2_membrane"/>
    <property type="match status" value="1"/>
</dbReference>
<sequence>MTLQVLSVLKRHLTVFRRTLITNVTYSLIEPLLYLSAMGFGVGSYVEAMDGMSYMQFIAPGMVASSAMWASTFECTYGSFMRLHFEKTFHAMLAAPVSVGDVVAGEILFAAIKNIVFGSVVLAVVAALGQVHSLWALLIPLFLVLPGLVFAILALIYTGSIKHIDYLNYYITLFITPLFLFSGVFFPASSLPGWAQALLWANPLFHTVEVCRALALGQLAPGLWSHVSVLLVLTVLLARLPVRLISRQLIS</sequence>
<evidence type="ECO:0000256" key="1">
    <source>
        <dbReference type="ARBA" id="ARBA00004141"/>
    </source>
</evidence>